<gene>
    <name evidence="1" type="ORF">SKAU_G00273150</name>
</gene>
<proteinExistence type="predicted"/>
<dbReference type="Proteomes" id="UP001152622">
    <property type="component" value="Chromosome 10"/>
</dbReference>
<protein>
    <submittedName>
        <fullName evidence="1">Uncharacterized protein</fullName>
    </submittedName>
</protein>
<dbReference type="AlphaFoldDB" id="A0A9Q1F0R8"/>
<name>A0A9Q1F0R8_SYNKA</name>
<keyword evidence="2" id="KW-1185">Reference proteome</keyword>
<evidence type="ECO:0000313" key="1">
    <source>
        <dbReference type="EMBL" id="KAJ8348726.1"/>
    </source>
</evidence>
<organism evidence="1 2">
    <name type="scientific">Synaphobranchus kaupii</name>
    <name type="common">Kaup's arrowtooth eel</name>
    <dbReference type="NCBI Taxonomy" id="118154"/>
    <lineage>
        <taxon>Eukaryota</taxon>
        <taxon>Metazoa</taxon>
        <taxon>Chordata</taxon>
        <taxon>Craniata</taxon>
        <taxon>Vertebrata</taxon>
        <taxon>Euteleostomi</taxon>
        <taxon>Actinopterygii</taxon>
        <taxon>Neopterygii</taxon>
        <taxon>Teleostei</taxon>
        <taxon>Anguilliformes</taxon>
        <taxon>Synaphobranchidae</taxon>
        <taxon>Synaphobranchus</taxon>
    </lineage>
</organism>
<sequence>MKDASKAASCTDYLSLVNDYFVTVPWIGRVFDAASNGASNEVELFHLFCVLRGGGALYSCAPLAAFRTRSPLSASFQLFNPAPLRWAPPRAPPPPPLARLTPLPLRAFTRPARSRSRSPTACSGCLTLQPTWNPPRACAKLGPDSAGSEPGSPRHMLSNAAFPMATSDMAALPVCPVRVPGQSVRRVENLLGNRLSLAGPDYCCHRGLSRAFRESETV</sequence>
<evidence type="ECO:0000313" key="2">
    <source>
        <dbReference type="Proteomes" id="UP001152622"/>
    </source>
</evidence>
<dbReference type="EMBL" id="JAINUF010000010">
    <property type="protein sequence ID" value="KAJ8348726.1"/>
    <property type="molecule type" value="Genomic_DNA"/>
</dbReference>
<reference evidence="1" key="1">
    <citation type="journal article" date="2023" name="Science">
        <title>Genome structures resolve the early diversification of teleost fishes.</title>
        <authorList>
            <person name="Parey E."/>
            <person name="Louis A."/>
            <person name="Montfort J."/>
            <person name="Bouchez O."/>
            <person name="Roques C."/>
            <person name="Iampietro C."/>
            <person name="Lluch J."/>
            <person name="Castinel A."/>
            <person name="Donnadieu C."/>
            <person name="Desvignes T."/>
            <person name="Floi Bucao C."/>
            <person name="Jouanno E."/>
            <person name="Wen M."/>
            <person name="Mejri S."/>
            <person name="Dirks R."/>
            <person name="Jansen H."/>
            <person name="Henkel C."/>
            <person name="Chen W.J."/>
            <person name="Zahm M."/>
            <person name="Cabau C."/>
            <person name="Klopp C."/>
            <person name="Thompson A.W."/>
            <person name="Robinson-Rechavi M."/>
            <person name="Braasch I."/>
            <person name="Lecointre G."/>
            <person name="Bobe J."/>
            <person name="Postlethwait J.H."/>
            <person name="Berthelot C."/>
            <person name="Roest Crollius H."/>
            <person name="Guiguen Y."/>
        </authorList>
    </citation>
    <scope>NUCLEOTIDE SEQUENCE</scope>
    <source>
        <strain evidence="1">WJC10195</strain>
    </source>
</reference>
<comment type="caution">
    <text evidence="1">The sequence shown here is derived from an EMBL/GenBank/DDBJ whole genome shotgun (WGS) entry which is preliminary data.</text>
</comment>
<accession>A0A9Q1F0R8</accession>